<name>A0ABP0X3F9_9BRYO</name>
<dbReference type="CDD" id="cd03442">
    <property type="entry name" value="BFIT_BACH"/>
    <property type="match status" value="2"/>
</dbReference>
<reference evidence="1" key="1">
    <citation type="submission" date="2024-02" db="EMBL/GenBank/DDBJ databases">
        <authorList>
            <consortium name="ELIXIR-Norway"/>
            <consortium name="Elixir Norway"/>
        </authorList>
    </citation>
    <scope>NUCLEOTIDE SEQUENCE</scope>
</reference>
<dbReference type="Pfam" id="PF03061">
    <property type="entry name" value="4HBT"/>
    <property type="match status" value="1"/>
</dbReference>
<evidence type="ECO:0000313" key="1">
    <source>
        <dbReference type="EMBL" id="CAK9272383.1"/>
    </source>
</evidence>
<dbReference type="InterPro" id="IPR006683">
    <property type="entry name" value="Thioestr_dom"/>
</dbReference>
<evidence type="ECO:0000313" key="2">
    <source>
        <dbReference type="Proteomes" id="UP001497444"/>
    </source>
</evidence>
<gene>
    <name evidence="1" type="ORF">CSSPJE1EN1_LOCUS17861</name>
</gene>
<dbReference type="PROSITE" id="PS51770">
    <property type="entry name" value="HOTDOG_ACOT"/>
    <property type="match status" value="2"/>
</dbReference>
<dbReference type="Gene3D" id="3.10.129.10">
    <property type="entry name" value="Hotdog Thioesterase"/>
    <property type="match status" value="2"/>
</dbReference>
<dbReference type="PANTHER" id="PTHR12655">
    <property type="entry name" value="ACYL-COA THIOESTERASE"/>
    <property type="match status" value="1"/>
</dbReference>
<dbReference type="InterPro" id="IPR029069">
    <property type="entry name" value="HotDog_dom_sf"/>
</dbReference>
<dbReference type="Proteomes" id="UP001497444">
    <property type="component" value="Chromosome 4"/>
</dbReference>
<dbReference type="PANTHER" id="PTHR12655:SF0">
    <property type="entry name" value="ACYL-COENZYME A THIOESTERASE 9, MITOCHONDRIAL"/>
    <property type="match status" value="1"/>
</dbReference>
<dbReference type="InterPro" id="IPR033120">
    <property type="entry name" value="HOTDOG_ACOT"/>
</dbReference>
<protein>
    <submittedName>
        <fullName evidence="1">Uncharacterized protein</fullName>
    </submittedName>
</protein>
<dbReference type="EMBL" id="OZ020099">
    <property type="protein sequence ID" value="CAK9272383.1"/>
    <property type="molecule type" value="Genomic_DNA"/>
</dbReference>
<keyword evidence="2" id="KW-1185">Reference proteome</keyword>
<dbReference type="SUPFAM" id="SSF54637">
    <property type="entry name" value="Thioesterase/thiol ester dehydrase-isomerase"/>
    <property type="match status" value="2"/>
</dbReference>
<sequence length="444" mass="50472">MVDLGPTPMNPYNLLQSPPFVFVLLLLLLPGNPELKNFRFGVTDALWHVRSSFVRRVRNVSPPLNGPAAAQSRLLQHRTPEQSRTSVMYGFSSDAVLREQYRDPWNSIRIGMLLEDLDSLAGSIALKHCLDDDDQLTRPPLLVTASVDRISIKKPLLIDVDLKIGGAVAWVGRSSMEIRMEVNQPVHEVTGRDNVALIANFTFVARDPQTQKATQINPLTPQTEEEKHLYALGEAHSAEQKKQRMLQQQNSSYIPGVDNERLNKLLAEGRVFSEMPALADRNSILIRETRLENTIICHPQQQNLHGRIFGGFLMQRAFELAFSTCYVFGGIRPLFLEVDHVDFLRPVDVGDLLRFKACVLYTETENVEQPLIHIEVVAHVTQPENRSSEVSNTFYFTFTLDPEYLKGHKEHPVRKVLPATEEEACNYLARYDADHLSIHPYIRY</sequence>
<proteinExistence type="predicted"/>
<organism evidence="1 2">
    <name type="scientific">Sphagnum jensenii</name>
    <dbReference type="NCBI Taxonomy" id="128206"/>
    <lineage>
        <taxon>Eukaryota</taxon>
        <taxon>Viridiplantae</taxon>
        <taxon>Streptophyta</taxon>
        <taxon>Embryophyta</taxon>
        <taxon>Bryophyta</taxon>
        <taxon>Sphagnophytina</taxon>
        <taxon>Sphagnopsida</taxon>
        <taxon>Sphagnales</taxon>
        <taxon>Sphagnaceae</taxon>
        <taxon>Sphagnum</taxon>
    </lineage>
</organism>
<accession>A0ABP0X3F9</accession>